<gene>
    <name evidence="3" type="ordered locus">Haur_3752</name>
</gene>
<evidence type="ECO:0000256" key="1">
    <source>
        <dbReference type="SAM" id="MobiDB-lite"/>
    </source>
</evidence>
<dbReference type="InterPro" id="IPR050728">
    <property type="entry name" value="Zinc_Metalloprotease_M4"/>
</dbReference>
<dbReference type="Proteomes" id="UP000000787">
    <property type="component" value="Chromosome"/>
</dbReference>
<organism evidence="3 4">
    <name type="scientific">Herpetosiphon aurantiacus (strain ATCC 23779 / DSM 785 / 114-95)</name>
    <dbReference type="NCBI Taxonomy" id="316274"/>
    <lineage>
        <taxon>Bacteria</taxon>
        <taxon>Bacillati</taxon>
        <taxon>Chloroflexota</taxon>
        <taxon>Chloroflexia</taxon>
        <taxon>Herpetosiphonales</taxon>
        <taxon>Herpetosiphonaceae</taxon>
        <taxon>Herpetosiphon</taxon>
    </lineage>
</organism>
<dbReference type="Gene3D" id="2.60.120.380">
    <property type="match status" value="2"/>
</dbReference>
<dbReference type="BioCyc" id="HAUR316274:GHYA-3794-MONOMER"/>
<accession>A9B7A5</accession>
<feature type="signal peptide" evidence="2">
    <location>
        <begin position="1"/>
        <end position="23"/>
    </location>
</feature>
<feature type="compositionally biased region" description="Low complexity" evidence="1">
    <location>
        <begin position="479"/>
        <end position="502"/>
    </location>
</feature>
<dbReference type="EMBL" id="CP000875">
    <property type="protein sequence ID" value="ABX06388.1"/>
    <property type="molecule type" value="Genomic_DNA"/>
</dbReference>
<feature type="region of interest" description="Disordered" evidence="1">
    <location>
        <begin position="467"/>
        <end position="509"/>
    </location>
</feature>
<proteinExistence type="predicted"/>
<feature type="region of interest" description="Disordered" evidence="1">
    <location>
        <begin position="157"/>
        <end position="186"/>
    </location>
</feature>
<sequence length="773" mass="84174">MKRARLLMFVVLAGLLTPLGVWARPVTPPQAQPQAPNTVNFFVDPNSFADTMVPGQSRQFAFQIQSLSSSNESANFTFAPEGLPPQITVNAIAPVTGVNPSDQVTVLATINIAATAPLQTYTFRIRVTATGNTTGVASSRIVDFLINVVAPTATPTRTNTPTATAPTATNTGTPGRICDGNGGTVNDKFEPNNTRSQARRIEVDVPQVHAICPVGDEDWLLFGGLEGKVYTIDVSQMVDGLDLSLTLYDSNGNQLAFNDDFPRNNDPSDIKPRIQSWRAPANGQYYIKVRDSAGRGFIDALYTVVLNSESYGPTPTLIPEICKDLYEPDGLPEIAPLIVVGEVHPDHRLCPRGDADWVKFFGKAGKVYSIFTSELSVGADTVMVLADRDGTTIIDFNDDYESGLDSRIDFAPFVDGFYFVQVKNVGDVGNQFIDYTLTFQIKTNANQGEPTMQPTATFEDDITPTFEDDVTPTSDPNRTATATGTATRTPTSAYPTPTTSSSNKLPNFDTRSNGKFADPAFNKVWAYADAPVASGQAVRSWLWGPSSGQARAEVYDQAPGGLRQVQYFDKSRMEISDFEADRQSQWFVTNGLLAKELIQGQIQIGDSNYVQRSPAQINIAGDLGAASAPTYASFSNLLGATSDRTGQFADQQLARSGKVSAYAGAATDAAKLVHYVPQTGHNIPSAFWDFVNRQGLVSQNGRTQNGQVMDWVFALGYPISEAYWAKVYVGGVEQTVLVQAFERRVLTYTPSNPADWQVEMGNVGQHYEQWRYR</sequence>
<dbReference type="AlphaFoldDB" id="A9B7A5"/>
<keyword evidence="4" id="KW-1185">Reference proteome</keyword>
<evidence type="ECO:0000313" key="4">
    <source>
        <dbReference type="Proteomes" id="UP000000787"/>
    </source>
</evidence>
<dbReference type="InParanoid" id="A9B7A5"/>
<protein>
    <recommendedName>
        <fullName evidence="5">Peptidase domain protein</fullName>
    </recommendedName>
</protein>
<evidence type="ECO:0000313" key="3">
    <source>
        <dbReference type="EMBL" id="ABX06388.1"/>
    </source>
</evidence>
<dbReference type="PANTHER" id="PTHR33794">
    <property type="entry name" value="BACILLOLYSIN"/>
    <property type="match status" value="1"/>
</dbReference>
<dbReference type="eggNOG" id="COG2723">
    <property type="taxonomic scope" value="Bacteria"/>
</dbReference>
<feature type="chain" id="PRO_5002731950" description="Peptidase domain protein" evidence="2">
    <location>
        <begin position="24"/>
        <end position="773"/>
    </location>
</feature>
<keyword evidence="2" id="KW-0732">Signal</keyword>
<evidence type="ECO:0000256" key="2">
    <source>
        <dbReference type="SAM" id="SignalP"/>
    </source>
</evidence>
<name>A9B7A5_HERA2</name>
<dbReference type="HOGENOM" id="CLU_354467_0_0_0"/>
<reference evidence="3 4" key="1">
    <citation type="journal article" date="2011" name="Stand. Genomic Sci.">
        <title>Complete genome sequence of the filamentous gliding predatory bacterium Herpetosiphon aurantiacus type strain (114-95(T)).</title>
        <authorList>
            <person name="Kiss H."/>
            <person name="Nett M."/>
            <person name="Domin N."/>
            <person name="Martin K."/>
            <person name="Maresca J.A."/>
            <person name="Copeland A."/>
            <person name="Lapidus A."/>
            <person name="Lucas S."/>
            <person name="Berry K.W."/>
            <person name="Glavina Del Rio T."/>
            <person name="Dalin E."/>
            <person name="Tice H."/>
            <person name="Pitluck S."/>
            <person name="Richardson P."/>
            <person name="Bruce D."/>
            <person name="Goodwin L."/>
            <person name="Han C."/>
            <person name="Detter J.C."/>
            <person name="Schmutz J."/>
            <person name="Brettin T."/>
            <person name="Land M."/>
            <person name="Hauser L."/>
            <person name="Kyrpides N.C."/>
            <person name="Ivanova N."/>
            <person name="Goker M."/>
            <person name="Woyke T."/>
            <person name="Klenk H.P."/>
            <person name="Bryant D.A."/>
        </authorList>
    </citation>
    <scope>NUCLEOTIDE SEQUENCE [LARGE SCALE GENOMIC DNA]</scope>
    <source>
        <strain evidence="4">ATCC 23779 / DSM 785 / 114-95</strain>
    </source>
</reference>
<evidence type="ECO:0008006" key="5">
    <source>
        <dbReference type="Google" id="ProtNLM"/>
    </source>
</evidence>
<dbReference type="KEGG" id="hau:Haur_3752"/>
<dbReference type="eggNOG" id="COG1572">
    <property type="taxonomic scope" value="Bacteria"/>
</dbReference>
<feature type="compositionally biased region" description="Low complexity" evidence="1">
    <location>
        <begin position="157"/>
        <end position="176"/>
    </location>
</feature>
<dbReference type="PANTHER" id="PTHR33794:SF1">
    <property type="entry name" value="BACILLOLYSIN"/>
    <property type="match status" value="1"/>
</dbReference>